<proteinExistence type="predicted"/>
<name>A0ABW4E785_9LACO</name>
<evidence type="ECO:0000313" key="1">
    <source>
        <dbReference type="EMBL" id="MFD1484601.1"/>
    </source>
</evidence>
<dbReference type="Proteomes" id="UP001597252">
    <property type="component" value="Unassembled WGS sequence"/>
</dbReference>
<keyword evidence="2" id="KW-1185">Reference proteome</keyword>
<protein>
    <submittedName>
        <fullName evidence="1">Uncharacterized protein</fullName>
    </submittedName>
</protein>
<dbReference type="EMBL" id="JBHTON010000014">
    <property type="protein sequence ID" value="MFD1484601.1"/>
    <property type="molecule type" value="Genomic_DNA"/>
</dbReference>
<comment type="caution">
    <text evidence="1">The sequence shown here is derived from an EMBL/GenBank/DDBJ whole genome shotgun (WGS) entry which is preliminary data.</text>
</comment>
<accession>A0ABW4E785</accession>
<reference evidence="2" key="1">
    <citation type="journal article" date="2019" name="Int. J. Syst. Evol. Microbiol.">
        <title>The Global Catalogue of Microorganisms (GCM) 10K type strain sequencing project: providing services to taxonomists for standard genome sequencing and annotation.</title>
        <authorList>
            <consortium name="The Broad Institute Genomics Platform"/>
            <consortium name="The Broad Institute Genome Sequencing Center for Infectious Disease"/>
            <person name="Wu L."/>
            <person name="Ma J."/>
        </authorList>
    </citation>
    <scope>NUCLEOTIDE SEQUENCE [LARGE SCALE GENOMIC DNA]</scope>
    <source>
        <strain evidence="2">CCM 8903</strain>
    </source>
</reference>
<organism evidence="1 2">
    <name type="scientific">Lacticaseibacillus baoqingensis</name>
    <dbReference type="NCBI Taxonomy" id="2486013"/>
    <lineage>
        <taxon>Bacteria</taxon>
        <taxon>Bacillati</taxon>
        <taxon>Bacillota</taxon>
        <taxon>Bacilli</taxon>
        <taxon>Lactobacillales</taxon>
        <taxon>Lactobacillaceae</taxon>
        <taxon>Lacticaseibacillus</taxon>
    </lineage>
</organism>
<evidence type="ECO:0000313" key="2">
    <source>
        <dbReference type="Proteomes" id="UP001597252"/>
    </source>
</evidence>
<dbReference type="RefSeq" id="WP_125750953.1">
    <property type="nucleotide sequence ID" value="NZ_JBHTON010000014.1"/>
</dbReference>
<sequence length="80" mass="9231">MLLNEFDMLTAQLTAVTYPNIQARTENGATLMIHTNQKQREDPAFWQSIRAILKAQLWVPVSKRLHQLTDTDWLLPPTQA</sequence>
<gene>
    <name evidence="1" type="ORF">ACFQ5J_05095</name>
</gene>